<dbReference type="InterPro" id="IPR026444">
    <property type="entry name" value="Secre_tail"/>
</dbReference>
<feature type="signal peptide" evidence="1">
    <location>
        <begin position="1"/>
        <end position="19"/>
    </location>
</feature>
<feature type="chain" id="PRO_5016430765" description="Secretion system C-terminal sorting domain-containing protein" evidence="1">
    <location>
        <begin position="20"/>
        <end position="514"/>
    </location>
</feature>
<sequence>MKRLLLCALALLLTVAAQAQFQTAGTGRRYTLAQLSTAAGAGYLAQSGTEWRLNDTIRLAATDTLSITTNETIRAAALALVYVDGTLLITPPDSVKFTAQNTAAPWHGFSFSNTSSNSRLRRTVVEYCAGLRTIGSNLQLIDCTIRRNVATLNGRLIGSGALSLSGNRALVQGCRFERNARSGIISPANGGASPIIRDCRFLANNADNGNYPQINLGPGIPTDTIFIERCLVVGGGTATNMGGGISLSNLLGGSSVSKAVIRRNVIRNNRYGVGITATSYAVYITQNLVENNNTNPNALTGGSGLNFTGTQSQTGVVSRNIIRGNLWGVTILRSGTGAGVTGGPRISLGNLASADTTNRGFNVILGNGNGGTVADLYNNNVTTDTIRAENNWWGTASVADIEAHITHKTDDNTLGFVDYLPFRVSGPLAVRMARPLALEVYPNPARAAVTLQAPAAGRVQVSLLDAAGRVVQQRTLTATADGRAALPLTGLKTGLYLYRAEQGGRTATGRLLVE</sequence>
<dbReference type="InterPro" id="IPR006626">
    <property type="entry name" value="PbH1"/>
</dbReference>
<organism evidence="3 4">
    <name type="scientific">Hymenobacter edaphi</name>
    <dbReference type="NCBI Taxonomy" id="2211146"/>
    <lineage>
        <taxon>Bacteria</taxon>
        <taxon>Pseudomonadati</taxon>
        <taxon>Bacteroidota</taxon>
        <taxon>Cytophagia</taxon>
        <taxon>Cytophagales</taxon>
        <taxon>Hymenobacteraceae</taxon>
        <taxon>Hymenobacter</taxon>
    </lineage>
</organism>
<evidence type="ECO:0000256" key="1">
    <source>
        <dbReference type="SAM" id="SignalP"/>
    </source>
</evidence>
<dbReference type="SMART" id="SM00710">
    <property type="entry name" value="PbH1"/>
    <property type="match status" value="6"/>
</dbReference>
<comment type="caution">
    <text evidence="3">The sequence shown here is derived from an EMBL/GenBank/DDBJ whole genome shotgun (WGS) entry which is preliminary data.</text>
</comment>
<dbReference type="InterPro" id="IPR012334">
    <property type="entry name" value="Pectin_lyas_fold"/>
</dbReference>
<dbReference type="AlphaFoldDB" id="A0A328B483"/>
<dbReference type="Pfam" id="PF18962">
    <property type="entry name" value="Por_Secre_tail"/>
    <property type="match status" value="1"/>
</dbReference>
<name>A0A328B483_9BACT</name>
<reference evidence="4" key="1">
    <citation type="submission" date="2018-05" db="EMBL/GenBank/DDBJ databases">
        <authorList>
            <person name="Nie L."/>
        </authorList>
    </citation>
    <scope>NUCLEOTIDE SEQUENCE [LARGE SCALE GENOMIC DNA]</scope>
    <source>
        <strain evidence="4">NL</strain>
    </source>
</reference>
<feature type="domain" description="Secretion system C-terminal sorting" evidence="2">
    <location>
        <begin position="440"/>
        <end position="511"/>
    </location>
</feature>
<dbReference type="EMBL" id="QHKM01000015">
    <property type="protein sequence ID" value="RAK62220.1"/>
    <property type="molecule type" value="Genomic_DNA"/>
</dbReference>
<dbReference type="Gene3D" id="2.160.20.10">
    <property type="entry name" value="Single-stranded right-handed beta-helix, Pectin lyase-like"/>
    <property type="match status" value="1"/>
</dbReference>
<keyword evidence="1" id="KW-0732">Signal</keyword>
<proteinExistence type="predicted"/>
<dbReference type="OrthoDB" id="1230183at2"/>
<dbReference type="InterPro" id="IPR011050">
    <property type="entry name" value="Pectin_lyase_fold/virulence"/>
</dbReference>
<protein>
    <recommendedName>
        <fullName evidence="2">Secretion system C-terminal sorting domain-containing protein</fullName>
    </recommendedName>
</protein>
<keyword evidence="4" id="KW-1185">Reference proteome</keyword>
<dbReference type="RefSeq" id="WP_111480714.1">
    <property type="nucleotide sequence ID" value="NZ_QHKM01000015.1"/>
</dbReference>
<accession>A0A328B483</accession>
<gene>
    <name evidence="3" type="ORF">DLM85_23920</name>
</gene>
<evidence type="ECO:0000259" key="2">
    <source>
        <dbReference type="Pfam" id="PF18962"/>
    </source>
</evidence>
<evidence type="ECO:0000313" key="3">
    <source>
        <dbReference type="EMBL" id="RAK62220.1"/>
    </source>
</evidence>
<dbReference type="SUPFAM" id="SSF51126">
    <property type="entry name" value="Pectin lyase-like"/>
    <property type="match status" value="1"/>
</dbReference>
<dbReference type="NCBIfam" id="TIGR04183">
    <property type="entry name" value="Por_Secre_tail"/>
    <property type="match status" value="1"/>
</dbReference>
<evidence type="ECO:0000313" key="4">
    <source>
        <dbReference type="Proteomes" id="UP000248553"/>
    </source>
</evidence>
<dbReference type="Proteomes" id="UP000248553">
    <property type="component" value="Unassembled WGS sequence"/>
</dbReference>